<evidence type="ECO:0000313" key="1">
    <source>
        <dbReference type="EMBL" id="XDQ32236.1"/>
    </source>
</evidence>
<dbReference type="RefSeq" id="WP_369166741.1">
    <property type="nucleotide sequence ID" value="NZ_CP163439.1"/>
</dbReference>
<protein>
    <recommendedName>
        <fullName evidence="2">Phage baseplate protein</fullName>
    </recommendedName>
</protein>
<organism evidence="1">
    <name type="scientific">Streptomyces sp. R28</name>
    <dbReference type="NCBI Taxonomy" id="3238628"/>
    <lineage>
        <taxon>Bacteria</taxon>
        <taxon>Bacillati</taxon>
        <taxon>Actinomycetota</taxon>
        <taxon>Actinomycetes</taxon>
        <taxon>Kitasatosporales</taxon>
        <taxon>Streptomycetaceae</taxon>
        <taxon>Streptomyces</taxon>
    </lineage>
</organism>
<name>A0AB39PNV2_9ACTN</name>
<dbReference type="AlphaFoldDB" id="A0AB39PNV2"/>
<gene>
    <name evidence="1" type="ORF">AB5J49_02105</name>
</gene>
<sequence length="240" mass="25173">MSLVPRQLTEANVLDVWESGLAGPPAARSLLLASMAAPSGCSVADLPLSALNSLLLELRRGAFGDALPCAADCPECGECLDVTVAAGELLPSGGGGAVAATATVTSYGRTVTYRALTGRDVRAVDPAAPGARQTLLRRCVLRVDPPAHDLPDEVLEDVARRLADLDPGADAVLTLDCPQCGHGWDAALDLAEHLWTDVSGYAHRLLHEVHALARAYGWTEADVLSISPTRRQFYLEASTG</sequence>
<evidence type="ECO:0008006" key="2">
    <source>
        <dbReference type="Google" id="ProtNLM"/>
    </source>
</evidence>
<proteinExistence type="predicted"/>
<dbReference type="EMBL" id="CP163439">
    <property type="protein sequence ID" value="XDQ32236.1"/>
    <property type="molecule type" value="Genomic_DNA"/>
</dbReference>
<reference evidence="1" key="1">
    <citation type="submission" date="2024-07" db="EMBL/GenBank/DDBJ databases">
        <authorList>
            <person name="Yu S.T."/>
        </authorList>
    </citation>
    <scope>NUCLEOTIDE SEQUENCE</scope>
    <source>
        <strain evidence="1">R28</strain>
    </source>
</reference>
<accession>A0AB39PNV2</accession>